<dbReference type="STRING" id="4572.M7ZGT1"/>
<sequence length="264" mass="28300">MTEVSTVFIDIRLTPNQQLPRSMMSNAMTVCAAAGSSAGSHQPSPIPHHAVRRQPTSDQGGIQIHGCSRTHHRQGTRKFPLAMDVSNSRACNMVVALFLALLLAVTATAISEQETTTHIKVYWHDVYSGPSLTAVEVARSPSTNSSKTLFGGVYVIDDALTDGPDLNSSRLVGRAQGMYVSSDKDELAVLMNMNLVFTAGSRYNGSSVAIMGRNSAASGAVREMPVIGGTGIFRWARGYALGTTYAFNISTGDATVEYNVFIRH</sequence>
<comment type="subunit">
    <text evidence="2 4">Homodimer.</text>
</comment>
<protein>
    <recommendedName>
        <fullName evidence="4">Dirigent protein</fullName>
    </recommendedName>
</protein>
<evidence type="ECO:0000256" key="3">
    <source>
        <dbReference type="ARBA" id="ARBA00022525"/>
    </source>
</evidence>
<dbReference type="EMBL" id="KD218862">
    <property type="protein sequence ID" value="EMS51570.1"/>
    <property type="molecule type" value="Genomic_DNA"/>
</dbReference>
<dbReference type="InterPro" id="IPR004265">
    <property type="entry name" value="Dirigent"/>
</dbReference>
<comment type="subcellular location">
    <subcellularLocation>
        <location evidence="4">Secreted</location>
        <location evidence="4">Extracellular space</location>
        <location evidence="4">Apoplast</location>
    </subcellularLocation>
</comment>
<comment type="function">
    <text evidence="4">Dirigent proteins impart stereoselectivity on the phenoxy radical-coupling reaction, yielding optically active lignans from two molecules of coniferyl alcohol in the biosynthesis of lignans, flavonolignans, and alkaloids and thus plays a central role in plant secondary metabolism.</text>
</comment>
<comment type="similarity">
    <text evidence="1 4">Belongs to the plant dirigent protein family.</text>
</comment>
<accession>M7ZGT1</accession>
<dbReference type="Gene3D" id="2.40.480.10">
    <property type="entry name" value="Allene oxide cyclase-like"/>
    <property type="match status" value="1"/>
</dbReference>
<dbReference type="eggNOG" id="ENOG502RXST">
    <property type="taxonomic scope" value="Eukaryota"/>
</dbReference>
<reference evidence="5" key="1">
    <citation type="journal article" date="2013" name="Nature">
        <title>Draft genome of the wheat A-genome progenitor Triticum urartu.</title>
        <authorList>
            <person name="Ling H.Q."/>
            <person name="Zhao S."/>
            <person name="Liu D."/>
            <person name="Wang J."/>
            <person name="Sun H."/>
            <person name="Zhang C."/>
            <person name="Fan H."/>
            <person name="Li D."/>
            <person name="Dong L."/>
            <person name="Tao Y."/>
            <person name="Gao C."/>
            <person name="Wu H."/>
            <person name="Li Y."/>
            <person name="Cui Y."/>
            <person name="Guo X."/>
            <person name="Zheng S."/>
            <person name="Wang B."/>
            <person name="Yu K."/>
            <person name="Liang Q."/>
            <person name="Yang W."/>
            <person name="Lou X."/>
            <person name="Chen J."/>
            <person name="Feng M."/>
            <person name="Jian J."/>
            <person name="Zhang X."/>
            <person name="Luo G."/>
            <person name="Jiang Y."/>
            <person name="Liu J."/>
            <person name="Wang Z."/>
            <person name="Sha Y."/>
            <person name="Zhang B."/>
            <person name="Wu H."/>
            <person name="Tang D."/>
            <person name="Shen Q."/>
            <person name="Xue P."/>
            <person name="Zou S."/>
            <person name="Wang X."/>
            <person name="Liu X."/>
            <person name="Wang F."/>
            <person name="Yang Y."/>
            <person name="An X."/>
            <person name="Dong Z."/>
            <person name="Zhang K."/>
            <person name="Zhang X."/>
            <person name="Luo M.C."/>
            <person name="Dvorak J."/>
            <person name="Tong Y."/>
            <person name="Wang J."/>
            <person name="Yang H."/>
            <person name="Li Z."/>
            <person name="Wang D."/>
            <person name="Zhang A."/>
            <person name="Wang J."/>
        </authorList>
    </citation>
    <scope>NUCLEOTIDE SEQUENCE</scope>
</reference>
<name>M7ZGT1_TRIUA</name>
<dbReference type="GO" id="GO:0009699">
    <property type="term" value="P:phenylpropanoid biosynthetic process"/>
    <property type="evidence" value="ECO:0007669"/>
    <property type="project" value="UniProtKB-ARBA"/>
</dbReference>
<evidence type="ECO:0000256" key="2">
    <source>
        <dbReference type="ARBA" id="ARBA00011738"/>
    </source>
</evidence>
<dbReference type="AlphaFoldDB" id="M7ZGT1"/>
<dbReference type="InterPro" id="IPR044859">
    <property type="entry name" value="Allene_oxi_cyc_Dirigent"/>
</dbReference>
<evidence type="ECO:0000256" key="4">
    <source>
        <dbReference type="RuleBase" id="RU363099"/>
    </source>
</evidence>
<evidence type="ECO:0000313" key="5">
    <source>
        <dbReference type="EMBL" id="EMS51570.1"/>
    </source>
</evidence>
<dbReference type="GO" id="GO:0048046">
    <property type="term" value="C:apoplast"/>
    <property type="evidence" value="ECO:0007669"/>
    <property type="project" value="UniProtKB-SubCell"/>
</dbReference>
<keyword evidence="3 4" id="KW-0964">Secreted</keyword>
<keyword evidence="4" id="KW-0052">Apoplast</keyword>
<gene>
    <name evidence="5" type="ORF">TRIUR3_22612</name>
</gene>
<proteinExistence type="inferred from homology"/>
<organism evidence="5">
    <name type="scientific">Triticum urartu</name>
    <name type="common">Red wild einkorn</name>
    <name type="synonym">Crithodium urartu</name>
    <dbReference type="NCBI Taxonomy" id="4572"/>
    <lineage>
        <taxon>Eukaryota</taxon>
        <taxon>Viridiplantae</taxon>
        <taxon>Streptophyta</taxon>
        <taxon>Embryophyta</taxon>
        <taxon>Tracheophyta</taxon>
        <taxon>Spermatophyta</taxon>
        <taxon>Magnoliopsida</taxon>
        <taxon>Liliopsida</taxon>
        <taxon>Poales</taxon>
        <taxon>Poaceae</taxon>
        <taxon>BOP clade</taxon>
        <taxon>Pooideae</taxon>
        <taxon>Triticodae</taxon>
        <taxon>Triticeae</taxon>
        <taxon>Triticinae</taxon>
        <taxon>Triticum</taxon>
    </lineage>
</organism>
<dbReference type="Pfam" id="PF03018">
    <property type="entry name" value="Dirigent"/>
    <property type="match status" value="1"/>
</dbReference>
<evidence type="ECO:0000256" key="1">
    <source>
        <dbReference type="ARBA" id="ARBA00010746"/>
    </source>
</evidence>
<dbReference type="PANTHER" id="PTHR21495">
    <property type="entry name" value="NUCLEOPORIN-RELATED"/>
    <property type="match status" value="1"/>
</dbReference>